<evidence type="ECO:0000259" key="1">
    <source>
        <dbReference type="Pfam" id="PF19573"/>
    </source>
</evidence>
<gene>
    <name evidence="2" type="ORF">IRJ18_04195</name>
</gene>
<dbReference type="SUPFAM" id="SSF56925">
    <property type="entry name" value="OMPA-like"/>
    <property type="match status" value="1"/>
</dbReference>
<dbReference type="Pfam" id="PF19573">
    <property type="entry name" value="DUF6089"/>
    <property type="match status" value="1"/>
</dbReference>
<sequence length="263" mass="29458">MLMRKFLLAILFAAIPFILFAQTWEVGGFAGGAGYMGDLNQHNPAQLNNLAGGVYVQRNFNPYFAVKLNYLTGHISGADSTSNIQQFRDRNLSFHTTLNELTFMAELNFMRYTPGADKDHFTPFIFLGAGAVNYIPQATYLGVDYNLRELQTEQQAKAYPYNALTIPYGAGVKYNFSGNWNIMVSAGYRYVRSDYLDDVSGSYPDRTKFTNPLAAALSDRSGERTGVYIGNPGTQRGDYRGHDTYLFVGFTLSFTFVTANCYY</sequence>
<dbReference type="InterPro" id="IPR045743">
    <property type="entry name" value="DUF6089"/>
</dbReference>
<dbReference type="InterPro" id="IPR011250">
    <property type="entry name" value="OMP/PagP_B-barrel"/>
</dbReference>
<feature type="domain" description="DUF6089" evidence="1">
    <location>
        <begin position="5"/>
        <end position="210"/>
    </location>
</feature>
<reference evidence="2 3" key="1">
    <citation type="submission" date="2020-10" db="EMBL/GenBank/DDBJ databases">
        <title>Mucilaginibacter mali sp. nov., isolated from rhizosphere soil of apple orchard.</title>
        <authorList>
            <person name="Lee J.-S."/>
            <person name="Kim H.S."/>
            <person name="Kim J.-S."/>
        </authorList>
    </citation>
    <scope>NUCLEOTIDE SEQUENCE [LARGE SCALE GENOMIC DNA]</scope>
    <source>
        <strain evidence="2 3">KCTC 23157</strain>
    </source>
</reference>
<dbReference type="Gene3D" id="2.40.160.20">
    <property type="match status" value="1"/>
</dbReference>
<keyword evidence="3" id="KW-1185">Reference proteome</keyword>
<dbReference type="Proteomes" id="UP000632774">
    <property type="component" value="Unassembled WGS sequence"/>
</dbReference>
<proteinExistence type="predicted"/>
<name>A0ABR9XEC9_9SPHI</name>
<accession>A0ABR9XEC9</accession>
<organism evidence="2 3">
    <name type="scientific">Mucilaginibacter boryungensis</name>
    <dbReference type="NCBI Taxonomy" id="768480"/>
    <lineage>
        <taxon>Bacteria</taxon>
        <taxon>Pseudomonadati</taxon>
        <taxon>Bacteroidota</taxon>
        <taxon>Sphingobacteriia</taxon>
        <taxon>Sphingobacteriales</taxon>
        <taxon>Sphingobacteriaceae</taxon>
        <taxon>Mucilaginibacter</taxon>
    </lineage>
</organism>
<comment type="caution">
    <text evidence="2">The sequence shown here is derived from an EMBL/GenBank/DDBJ whole genome shotgun (WGS) entry which is preliminary data.</text>
</comment>
<dbReference type="EMBL" id="JADFFM010000001">
    <property type="protein sequence ID" value="MBE9665550.1"/>
    <property type="molecule type" value="Genomic_DNA"/>
</dbReference>
<protein>
    <submittedName>
        <fullName evidence="2">Outer membrane beta-barrel protein</fullName>
    </submittedName>
</protein>
<evidence type="ECO:0000313" key="2">
    <source>
        <dbReference type="EMBL" id="MBE9665550.1"/>
    </source>
</evidence>
<evidence type="ECO:0000313" key="3">
    <source>
        <dbReference type="Proteomes" id="UP000632774"/>
    </source>
</evidence>